<evidence type="ECO:0000256" key="1">
    <source>
        <dbReference type="SAM" id="Phobius"/>
    </source>
</evidence>
<dbReference type="AlphaFoldDB" id="A0A1I0WJ01"/>
<organism evidence="2 3">
    <name type="scientific">Clostridium frigidicarnis</name>
    <dbReference type="NCBI Taxonomy" id="84698"/>
    <lineage>
        <taxon>Bacteria</taxon>
        <taxon>Bacillati</taxon>
        <taxon>Bacillota</taxon>
        <taxon>Clostridia</taxon>
        <taxon>Eubacteriales</taxon>
        <taxon>Clostridiaceae</taxon>
        <taxon>Clostridium</taxon>
    </lineage>
</organism>
<keyword evidence="3" id="KW-1185">Reference proteome</keyword>
<dbReference type="EMBL" id="FOKI01000005">
    <property type="protein sequence ID" value="SFA87926.1"/>
    <property type="molecule type" value="Genomic_DNA"/>
</dbReference>
<dbReference type="RefSeq" id="WP_090039172.1">
    <property type="nucleotide sequence ID" value="NZ_FOKI01000005.1"/>
</dbReference>
<proteinExistence type="predicted"/>
<name>A0A1I0WJ01_9CLOT</name>
<feature type="transmembrane region" description="Helical" evidence="1">
    <location>
        <begin position="28"/>
        <end position="45"/>
    </location>
</feature>
<sequence length="137" mass="16684">MFKYRRKRNIPYWYKLIEERKIVNKYKVYAIIILTIDLILFPIIIKEISNYKSNLHKEVNVEYVENDRKILDLYNNHINEEVFKKNLKSIHYMENSIKLVFVFDSLTEGDNSMENLKYDSNIKVTLNEGKYIYYVDI</sequence>
<evidence type="ECO:0000313" key="3">
    <source>
        <dbReference type="Proteomes" id="UP000198619"/>
    </source>
</evidence>
<keyword evidence="1" id="KW-0472">Membrane</keyword>
<dbReference type="STRING" id="84698.SAMN04488528_100588"/>
<keyword evidence="1" id="KW-0812">Transmembrane</keyword>
<evidence type="ECO:0000313" key="2">
    <source>
        <dbReference type="EMBL" id="SFA87926.1"/>
    </source>
</evidence>
<keyword evidence="1" id="KW-1133">Transmembrane helix</keyword>
<accession>A0A1I0WJ01</accession>
<dbReference type="Proteomes" id="UP000198619">
    <property type="component" value="Unassembled WGS sequence"/>
</dbReference>
<gene>
    <name evidence="2" type="ORF">SAMN04488528_100588</name>
</gene>
<reference evidence="2 3" key="1">
    <citation type="submission" date="2016-10" db="EMBL/GenBank/DDBJ databases">
        <authorList>
            <person name="de Groot N.N."/>
        </authorList>
    </citation>
    <scope>NUCLEOTIDE SEQUENCE [LARGE SCALE GENOMIC DNA]</scope>
    <source>
        <strain evidence="2 3">DSM 12271</strain>
    </source>
</reference>
<protein>
    <submittedName>
        <fullName evidence="2">Uncharacterized protein</fullName>
    </submittedName>
</protein>